<evidence type="ECO:0000256" key="7">
    <source>
        <dbReference type="SAM" id="Phobius"/>
    </source>
</evidence>
<keyword evidence="6 7" id="KW-0472">Membrane</keyword>
<dbReference type="PANTHER" id="PTHR30443:SF2">
    <property type="entry name" value="PHOSPHOETHANOLAMINE TRANSFERASE EPTC"/>
    <property type="match status" value="1"/>
</dbReference>
<feature type="transmembrane region" description="Helical" evidence="7">
    <location>
        <begin position="159"/>
        <end position="177"/>
    </location>
</feature>
<keyword evidence="4 7" id="KW-0812">Transmembrane</keyword>
<proteinExistence type="predicted"/>
<feature type="transmembrane region" description="Helical" evidence="7">
    <location>
        <begin position="128"/>
        <end position="147"/>
    </location>
</feature>
<evidence type="ECO:0000256" key="2">
    <source>
        <dbReference type="ARBA" id="ARBA00022475"/>
    </source>
</evidence>
<feature type="domain" description="Sulfatase N-terminal" evidence="8">
    <location>
        <begin position="246"/>
        <end position="532"/>
    </location>
</feature>
<dbReference type="STRING" id="1392877.SAMN05216221_1248"/>
<keyword evidence="5 7" id="KW-1133">Transmembrane helix</keyword>
<reference evidence="10" key="1">
    <citation type="submission" date="2016-10" db="EMBL/GenBank/DDBJ databases">
        <authorList>
            <person name="Varghese N."/>
            <person name="Submissions S."/>
        </authorList>
    </citation>
    <scope>NUCLEOTIDE SEQUENCE [LARGE SCALE GENOMIC DNA]</scope>
    <source>
        <strain evidence="10">KCTC 32247</strain>
    </source>
</reference>
<dbReference type="InterPro" id="IPR040423">
    <property type="entry name" value="PEA_transferase"/>
</dbReference>
<dbReference type="AlphaFoldDB" id="A0A1H1Q582"/>
<protein>
    <submittedName>
        <fullName evidence="9">Heptose-I-phosphate ethanolaminephosphotransferase</fullName>
    </submittedName>
</protein>
<accession>A0A1H1Q582</accession>
<evidence type="ECO:0000256" key="6">
    <source>
        <dbReference type="ARBA" id="ARBA00023136"/>
    </source>
</evidence>
<evidence type="ECO:0000256" key="3">
    <source>
        <dbReference type="ARBA" id="ARBA00022679"/>
    </source>
</evidence>
<evidence type="ECO:0000313" key="10">
    <source>
        <dbReference type="Proteomes" id="UP000243359"/>
    </source>
</evidence>
<feature type="transmembrane region" description="Helical" evidence="7">
    <location>
        <begin position="48"/>
        <end position="71"/>
    </location>
</feature>
<dbReference type="InterPro" id="IPR017850">
    <property type="entry name" value="Alkaline_phosphatase_core_sf"/>
</dbReference>
<dbReference type="InterPro" id="IPR058130">
    <property type="entry name" value="PEA_transf_C"/>
</dbReference>
<sequence>MPQAASAMPPAPSTKPTRATDWAALGWAYLFFWYFSGVYHVLLQVFDATIFVGFRQSVIVSTLWLIPVLLFPQRTRQIAAGIGSILWLCSLASLSYFLIYWQEFSQSVIFIMFESNTQEASEYFAQYFVWWMVPVLLAYTLGGYLLWRRLRPVVIARPRALGVAVFIAASLFGYPAVKLANAGQLSLDNAVESYEKRMEPATPWQIIFGYTQYRKRLAEMQALLDQNHRLPPLQDLKDAHAGLPATLVLVIGESTNRQHMGIYGYPRPTTPRLQALPGLEVFDQVISARPYTIETLQQTLTFADPDSPDRYLSEPSLMNMMKQAGYKTFWITNQQTLTKRNTMLTYFSQQTDEQVYLNHSRAQNAREYDSNVLEPFQRILNDPAERKFIVVHLLGTHMKYDYRYPPEYEVFKDRQGLADWAAAEQVPVINSYDNAVLFNDFIVSTLIERFRDSRANGFLLYTSDHGEDVFDSPGHRMLGRNESSPTVPMYAVPFLIWRSESWRARDAREFSSMRDRPYALYDFIHTWSDLAGLSYRNYDASKSLVSQTFTERELRIGDPYRRKQLIDFRAMMQASQ</sequence>
<dbReference type="SUPFAM" id="SSF53649">
    <property type="entry name" value="Alkaline phosphatase-like"/>
    <property type="match status" value="1"/>
</dbReference>
<comment type="subcellular location">
    <subcellularLocation>
        <location evidence="1">Cell membrane</location>
        <topology evidence="1">Multi-pass membrane protein</topology>
    </subcellularLocation>
</comment>
<dbReference type="EMBL" id="LT629751">
    <property type="protein sequence ID" value="SDS18463.1"/>
    <property type="molecule type" value="Genomic_DNA"/>
</dbReference>
<dbReference type="InterPro" id="IPR000917">
    <property type="entry name" value="Sulfatase_N"/>
</dbReference>
<gene>
    <name evidence="9" type="ORF">SAMN05216221_1248</name>
</gene>
<dbReference type="NCBIfam" id="NF007933">
    <property type="entry name" value="PRK10649.1"/>
    <property type="match status" value="1"/>
</dbReference>
<dbReference type="GO" id="GO:0016776">
    <property type="term" value="F:phosphotransferase activity, phosphate group as acceptor"/>
    <property type="evidence" value="ECO:0007669"/>
    <property type="project" value="TreeGrafter"/>
</dbReference>
<keyword evidence="10" id="KW-1185">Reference proteome</keyword>
<name>A0A1H1Q582_9PSED</name>
<evidence type="ECO:0000256" key="4">
    <source>
        <dbReference type="ARBA" id="ARBA00022692"/>
    </source>
</evidence>
<dbReference type="Proteomes" id="UP000243359">
    <property type="component" value="Chromosome I"/>
</dbReference>
<evidence type="ECO:0000259" key="8">
    <source>
        <dbReference type="Pfam" id="PF00884"/>
    </source>
</evidence>
<dbReference type="GO" id="GO:0005886">
    <property type="term" value="C:plasma membrane"/>
    <property type="evidence" value="ECO:0007669"/>
    <property type="project" value="UniProtKB-SubCell"/>
</dbReference>
<dbReference type="Gene3D" id="3.40.720.10">
    <property type="entry name" value="Alkaline Phosphatase, subunit A"/>
    <property type="match status" value="1"/>
</dbReference>
<dbReference type="RefSeq" id="WP_231975723.1">
    <property type="nucleotide sequence ID" value="NZ_LT629751.1"/>
</dbReference>
<feature type="transmembrane region" description="Helical" evidence="7">
    <location>
        <begin position="78"/>
        <end position="101"/>
    </location>
</feature>
<keyword evidence="3 9" id="KW-0808">Transferase</keyword>
<dbReference type="CDD" id="cd16017">
    <property type="entry name" value="LptA"/>
    <property type="match status" value="1"/>
</dbReference>
<evidence type="ECO:0000256" key="5">
    <source>
        <dbReference type="ARBA" id="ARBA00022989"/>
    </source>
</evidence>
<evidence type="ECO:0000256" key="1">
    <source>
        <dbReference type="ARBA" id="ARBA00004651"/>
    </source>
</evidence>
<organism evidence="9 10">
    <name type="scientific">Pseudomonas oryzae</name>
    <dbReference type="NCBI Taxonomy" id="1392877"/>
    <lineage>
        <taxon>Bacteria</taxon>
        <taxon>Pseudomonadati</taxon>
        <taxon>Pseudomonadota</taxon>
        <taxon>Gammaproteobacteria</taxon>
        <taxon>Pseudomonadales</taxon>
        <taxon>Pseudomonadaceae</taxon>
        <taxon>Pseudomonas</taxon>
    </lineage>
</organism>
<evidence type="ECO:0000313" key="9">
    <source>
        <dbReference type="EMBL" id="SDS18463.1"/>
    </source>
</evidence>
<dbReference type="Pfam" id="PF00884">
    <property type="entry name" value="Sulfatase"/>
    <property type="match status" value="1"/>
</dbReference>
<keyword evidence="2" id="KW-1003">Cell membrane</keyword>
<dbReference type="PANTHER" id="PTHR30443">
    <property type="entry name" value="INNER MEMBRANE PROTEIN"/>
    <property type="match status" value="1"/>
</dbReference>
<feature type="transmembrane region" description="Helical" evidence="7">
    <location>
        <begin position="22"/>
        <end position="42"/>
    </location>
</feature>
<dbReference type="GO" id="GO:0009244">
    <property type="term" value="P:lipopolysaccharide core region biosynthetic process"/>
    <property type="evidence" value="ECO:0007669"/>
    <property type="project" value="TreeGrafter"/>
</dbReference>